<evidence type="ECO:0008006" key="3">
    <source>
        <dbReference type="Google" id="ProtNLM"/>
    </source>
</evidence>
<sequence>MECTLTHIQNNFSFIAASIKKLEPVGLSLRMVLDVVEECKSKLSDARCDIGQKVLNKFEAVLARNSGYKTVVSICKILDGEEENPPVDISPGKYHLLKFAPATSCDSERLFSDYENILSDRRHSLTTENVEKYLIVHYTIK</sequence>
<comment type="caution">
    <text evidence="1">The sequence shown here is derived from an EMBL/GenBank/DDBJ whole genome shotgun (WGS) entry which is preliminary data.</text>
</comment>
<gene>
    <name evidence="1" type="ORF">PR048_021873</name>
</gene>
<name>A0ABQ9GZG1_9NEOP</name>
<dbReference type="SUPFAM" id="SSF53098">
    <property type="entry name" value="Ribonuclease H-like"/>
    <property type="match status" value="1"/>
</dbReference>
<keyword evidence="2" id="KW-1185">Reference proteome</keyword>
<dbReference type="Proteomes" id="UP001159363">
    <property type="component" value="Chromosome 7"/>
</dbReference>
<dbReference type="EMBL" id="JARBHB010000008">
    <property type="protein sequence ID" value="KAJ8877419.1"/>
    <property type="molecule type" value="Genomic_DNA"/>
</dbReference>
<proteinExistence type="predicted"/>
<accession>A0ABQ9GZG1</accession>
<evidence type="ECO:0000313" key="1">
    <source>
        <dbReference type="EMBL" id="KAJ8877419.1"/>
    </source>
</evidence>
<evidence type="ECO:0000313" key="2">
    <source>
        <dbReference type="Proteomes" id="UP001159363"/>
    </source>
</evidence>
<organism evidence="1 2">
    <name type="scientific">Dryococelus australis</name>
    <dbReference type="NCBI Taxonomy" id="614101"/>
    <lineage>
        <taxon>Eukaryota</taxon>
        <taxon>Metazoa</taxon>
        <taxon>Ecdysozoa</taxon>
        <taxon>Arthropoda</taxon>
        <taxon>Hexapoda</taxon>
        <taxon>Insecta</taxon>
        <taxon>Pterygota</taxon>
        <taxon>Neoptera</taxon>
        <taxon>Polyneoptera</taxon>
        <taxon>Phasmatodea</taxon>
        <taxon>Verophasmatodea</taxon>
        <taxon>Anareolatae</taxon>
        <taxon>Phasmatidae</taxon>
        <taxon>Eurycanthinae</taxon>
        <taxon>Dryococelus</taxon>
    </lineage>
</organism>
<protein>
    <recommendedName>
        <fullName evidence="3">HAT C-terminal dimerisation domain-containing protein</fullName>
    </recommendedName>
</protein>
<reference evidence="1 2" key="1">
    <citation type="submission" date="2023-02" db="EMBL/GenBank/DDBJ databases">
        <title>LHISI_Scaffold_Assembly.</title>
        <authorList>
            <person name="Stuart O.P."/>
            <person name="Cleave R."/>
            <person name="Magrath M.J.L."/>
            <person name="Mikheyev A.S."/>
        </authorList>
    </citation>
    <scope>NUCLEOTIDE SEQUENCE [LARGE SCALE GENOMIC DNA]</scope>
    <source>
        <strain evidence="1">Daus_M_001</strain>
        <tissue evidence="1">Leg muscle</tissue>
    </source>
</reference>
<dbReference type="InterPro" id="IPR012337">
    <property type="entry name" value="RNaseH-like_sf"/>
</dbReference>